<dbReference type="AlphaFoldDB" id="A0A9D1SYQ0"/>
<accession>A0A9D1SYQ0</accession>
<proteinExistence type="predicted"/>
<sequence>MGEFVAKYNWNRKHYIAITKHAFKKLLYFGSNLKAYTLRHIGRNVSTISYYDTPENLLQRTGILFYKTFENGKYYFKLEKLSFIPKAFKKTDDQIFVHEIAQRDTPEEHALYLIDAITSMFSMQFRVDLENVIKAAKPKLDIEITADVYKVFGGTGFKCDMALENVVYKNYETKRKVKGKEATFTLDSNPQNYRKNYDDFLALVNKHCKDIIEMNESRYEHAKNITKVLTPAKKKDLKQFKKQKESKARRPEDIIEG</sequence>
<protein>
    <submittedName>
        <fullName evidence="2">Uncharacterized protein</fullName>
    </submittedName>
</protein>
<organism evidence="2 3">
    <name type="scientific">Candidatus Caccopulliclostridium gallistercoris</name>
    <dbReference type="NCBI Taxonomy" id="2840719"/>
    <lineage>
        <taxon>Bacteria</taxon>
        <taxon>Bacillati</taxon>
        <taxon>Bacillota</taxon>
        <taxon>Clostridia</taxon>
        <taxon>Candidatus Caccopulliclostridium</taxon>
    </lineage>
</organism>
<evidence type="ECO:0000256" key="1">
    <source>
        <dbReference type="SAM" id="MobiDB-lite"/>
    </source>
</evidence>
<reference evidence="2" key="1">
    <citation type="submission" date="2020-10" db="EMBL/GenBank/DDBJ databases">
        <authorList>
            <person name="Gilroy R."/>
        </authorList>
    </citation>
    <scope>NUCLEOTIDE SEQUENCE</scope>
    <source>
        <strain evidence="2">CHK186-9395</strain>
    </source>
</reference>
<feature type="region of interest" description="Disordered" evidence="1">
    <location>
        <begin position="235"/>
        <end position="257"/>
    </location>
</feature>
<gene>
    <name evidence="2" type="ORF">IAA62_00040</name>
</gene>
<reference evidence="2" key="2">
    <citation type="journal article" date="2021" name="PeerJ">
        <title>Extensive microbial diversity within the chicken gut microbiome revealed by metagenomics and culture.</title>
        <authorList>
            <person name="Gilroy R."/>
            <person name="Ravi A."/>
            <person name="Getino M."/>
            <person name="Pursley I."/>
            <person name="Horton D.L."/>
            <person name="Alikhan N.F."/>
            <person name="Baker D."/>
            <person name="Gharbi K."/>
            <person name="Hall N."/>
            <person name="Watson M."/>
            <person name="Adriaenssens E.M."/>
            <person name="Foster-Nyarko E."/>
            <person name="Jarju S."/>
            <person name="Secka A."/>
            <person name="Antonio M."/>
            <person name="Oren A."/>
            <person name="Chaudhuri R.R."/>
            <person name="La Ragione R."/>
            <person name="Hildebrand F."/>
            <person name="Pallen M.J."/>
        </authorList>
    </citation>
    <scope>NUCLEOTIDE SEQUENCE</scope>
    <source>
        <strain evidence="2">CHK186-9395</strain>
    </source>
</reference>
<comment type="caution">
    <text evidence="2">The sequence shown here is derived from an EMBL/GenBank/DDBJ whole genome shotgun (WGS) entry which is preliminary data.</text>
</comment>
<dbReference type="EMBL" id="DVOJ01000001">
    <property type="protein sequence ID" value="HIV00941.1"/>
    <property type="molecule type" value="Genomic_DNA"/>
</dbReference>
<name>A0A9D1SYQ0_9FIRM</name>
<evidence type="ECO:0000313" key="3">
    <source>
        <dbReference type="Proteomes" id="UP000886861"/>
    </source>
</evidence>
<evidence type="ECO:0000313" key="2">
    <source>
        <dbReference type="EMBL" id="HIV00941.1"/>
    </source>
</evidence>
<dbReference type="Proteomes" id="UP000886861">
    <property type="component" value="Unassembled WGS sequence"/>
</dbReference>